<dbReference type="Proteomes" id="UP001595975">
    <property type="component" value="Unassembled WGS sequence"/>
</dbReference>
<accession>A0ABW0WYC8</accession>
<comment type="caution">
    <text evidence="1">The sequence shown here is derived from an EMBL/GenBank/DDBJ whole genome shotgun (WGS) entry which is preliminary data.</text>
</comment>
<organism evidence="1 2">
    <name type="scientific">Kitasatospora misakiensis</name>
    <dbReference type="NCBI Taxonomy" id="67330"/>
    <lineage>
        <taxon>Bacteria</taxon>
        <taxon>Bacillati</taxon>
        <taxon>Actinomycetota</taxon>
        <taxon>Actinomycetes</taxon>
        <taxon>Kitasatosporales</taxon>
        <taxon>Streptomycetaceae</taxon>
        <taxon>Kitasatospora</taxon>
    </lineage>
</organism>
<dbReference type="InterPro" id="IPR008949">
    <property type="entry name" value="Isoprenoid_synthase_dom_sf"/>
</dbReference>
<evidence type="ECO:0000313" key="2">
    <source>
        <dbReference type="Proteomes" id="UP001595975"/>
    </source>
</evidence>
<evidence type="ECO:0000313" key="1">
    <source>
        <dbReference type="EMBL" id="MFC5661944.1"/>
    </source>
</evidence>
<dbReference type="Gene3D" id="1.10.600.10">
    <property type="entry name" value="Farnesyl Diphosphate Synthase"/>
    <property type="match status" value="1"/>
</dbReference>
<evidence type="ECO:0008006" key="3">
    <source>
        <dbReference type="Google" id="ProtNLM"/>
    </source>
</evidence>
<dbReference type="EMBL" id="JBHSOF010000002">
    <property type="protein sequence ID" value="MFC5661944.1"/>
    <property type="molecule type" value="Genomic_DNA"/>
</dbReference>
<keyword evidence="2" id="KW-1185">Reference proteome</keyword>
<reference evidence="2" key="1">
    <citation type="journal article" date="2019" name="Int. J. Syst. Evol. Microbiol.">
        <title>The Global Catalogue of Microorganisms (GCM) 10K type strain sequencing project: providing services to taxonomists for standard genome sequencing and annotation.</title>
        <authorList>
            <consortium name="The Broad Institute Genomics Platform"/>
            <consortium name="The Broad Institute Genome Sequencing Center for Infectious Disease"/>
            <person name="Wu L."/>
            <person name="Ma J."/>
        </authorList>
    </citation>
    <scope>NUCLEOTIDE SEQUENCE [LARGE SCALE GENOMIC DNA]</scope>
    <source>
        <strain evidence="2">CGMCC 4.1437</strain>
    </source>
</reference>
<protein>
    <recommendedName>
        <fullName evidence="3">Terpene synthase</fullName>
    </recommendedName>
</protein>
<name>A0ABW0WYC8_9ACTN</name>
<gene>
    <name evidence="1" type="ORF">ACFP3U_02990</name>
</gene>
<dbReference type="RefSeq" id="WP_380223532.1">
    <property type="nucleotide sequence ID" value="NZ_JBHSOF010000002.1"/>
</dbReference>
<sequence length="319" mass="32782">MTAGGSTGSGSAAALLAPYREAMTAPGAAALAAALLDEALAHCGCERGAGWHARQSTTAAVFGVHVSPADADVAERLTVARYIALFLLVEDGPPEAARALAHRIRADPGTTGTGTGYSDGCGDGEPARQLRLLLEDYRDRALPTGRLTALIAEFCAAVAEESAGPPPPGQLPARRAETIGTRPNIECWRLLRGLPLPPPGSPDHPLPEATVEATYLANDLFSAAVEERAGGSFAAGNTVLARARATGDRAGAVEAAVTRYNALVAALAAARHRPLPALLGALVDGNRTGHLALAGVRYPGLPLDVFDRLHVVGPAGRDR</sequence>
<proteinExistence type="predicted"/>